<evidence type="ECO:0000313" key="3">
    <source>
        <dbReference type="Proteomes" id="UP000056750"/>
    </source>
</evidence>
<name>A0ABM5YPV6_9ALTE</name>
<feature type="coiled-coil region" evidence="1">
    <location>
        <begin position="77"/>
        <end position="104"/>
    </location>
</feature>
<reference evidence="2 3" key="1">
    <citation type="submission" date="2015-12" db="EMBL/GenBank/DDBJ databases">
        <title>Intraspecies pangenome expansion in the marine bacterium Alteromonas.</title>
        <authorList>
            <person name="Lopez-Perez M."/>
            <person name="Rodriguez-Valera F."/>
        </authorList>
    </citation>
    <scope>NUCLEOTIDE SEQUENCE [LARGE SCALE GENOMIC DNA]</scope>
    <source>
        <strain evidence="2 3">LMG 21861</strain>
        <plasmid evidence="2 3">pASTE61-200</plasmid>
    </source>
</reference>
<gene>
    <name evidence="2" type="ORF">AVL57_00145</name>
</gene>
<evidence type="ECO:0008006" key="4">
    <source>
        <dbReference type="Google" id="ProtNLM"/>
    </source>
</evidence>
<protein>
    <recommendedName>
        <fullName evidence="4">Transposase</fullName>
    </recommendedName>
</protein>
<accession>A0ABM5YPV6</accession>
<evidence type="ECO:0000256" key="1">
    <source>
        <dbReference type="SAM" id="Coils"/>
    </source>
</evidence>
<sequence length="134" mass="15589">MNDRIQRTVAAVENAINEILAKGTRISQHAIEKKAGLSNGALNYNCTEYRNLKERIRAIKSSKNEDCNANLHLKKQISKQTALKNKYRLQRDELRAENALLHSETKELLYQMFKLQQYVKQIENTKLANLNDFR</sequence>
<organism evidence="2 3">
    <name type="scientific">Alteromonas stellipolaris</name>
    <dbReference type="NCBI Taxonomy" id="233316"/>
    <lineage>
        <taxon>Bacteria</taxon>
        <taxon>Pseudomonadati</taxon>
        <taxon>Pseudomonadota</taxon>
        <taxon>Gammaproteobacteria</taxon>
        <taxon>Alteromonadales</taxon>
        <taxon>Alteromonadaceae</taxon>
        <taxon>Alteromonas/Salinimonas group</taxon>
        <taxon>Alteromonas</taxon>
    </lineage>
</organism>
<dbReference type="Proteomes" id="UP000056750">
    <property type="component" value="Plasmid pASTE61-200"/>
</dbReference>
<keyword evidence="1" id="KW-0175">Coiled coil</keyword>
<keyword evidence="3" id="KW-1185">Reference proteome</keyword>
<proteinExistence type="predicted"/>
<keyword evidence="2" id="KW-0614">Plasmid</keyword>
<geneLocation type="plasmid" evidence="2 3">
    <name>pASTE61-200</name>
</geneLocation>
<dbReference type="EMBL" id="CP013927">
    <property type="protein sequence ID" value="AMJ76592.1"/>
    <property type="molecule type" value="Genomic_DNA"/>
</dbReference>
<evidence type="ECO:0000313" key="2">
    <source>
        <dbReference type="EMBL" id="AMJ76592.1"/>
    </source>
</evidence>
<dbReference type="RefSeq" id="WP_061093633.1">
    <property type="nucleotide sequence ID" value="NZ_CP013927.1"/>
</dbReference>